<reference evidence="3 4" key="2">
    <citation type="submission" date="2020-02" db="EMBL/GenBank/DDBJ databases">
        <title>Genome sequences of Thiorhodococcus mannitoliphagus and Thiorhodococcus minor, purple sulfur photosynthetic bacteria in the gammaproteobacterial family, Chromatiaceae.</title>
        <authorList>
            <person name="Aviles F.A."/>
            <person name="Meyer T.E."/>
            <person name="Kyndt J.A."/>
        </authorList>
    </citation>
    <scope>NUCLEOTIDE SEQUENCE [LARGE SCALE GENOMIC DNA]</scope>
    <source>
        <strain evidence="3 4">DSM 18266</strain>
    </source>
</reference>
<dbReference type="InterPro" id="IPR008523">
    <property type="entry name" value="DUF805"/>
</dbReference>
<feature type="region of interest" description="Disordered" evidence="1">
    <location>
        <begin position="1"/>
        <end position="28"/>
    </location>
</feature>
<sequence length="175" mass="18364">MNSGNPYQPPISDLRQPSTGKTDQSSVFSPSGRFARLSYIAWGTLLYMVLILIVAALAAAGLVDTTATESPVLEIAISIPAAVVGILFGIRRLHDINASGWWMLVSLVPIVNLGLALMLFLKAGTPDANRFAAPRPAPTWERVVGIIGVVLLVLSLVGIVAAILIPLVVGVQTGA</sequence>
<reference evidence="4" key="1">
    <citation type="journal article" date="2020" name="Microbiol. Resour. Announc.">
        <title>Draft Genome Sequences of Thiorhodococcus mannitoliphagus and Thiorhodococcus minor, Purple Sulfur Photosynthetic Bacteria in the Gammaproteobacterial Family Chromatiaceae.</title>
        <authorList>
            <person name="Aviles F.A."/>
            <person name="Meyer T.E."/>
            <person name="Kyndt J.A."/>
        </authorList>
    </citation>
    <scope>NUCLEOTIDE SEQUENCE [LARGE SCALE GENOMIC DNA]</scope>
    <source>
        <strain evidence="4">DSM 18266</strain>
    </source>
</reference>
<evidence type="ECO:0000313" key="4">
    <source>
        <dbReference type="Proteomes" id="UP000471640"/>
    </source>
</evidence>
<dbReference type="EMBL" id="JAAIJR010000003">
    <property type="protein sequence ID" value="NEX19002.1"/>
    <property type="molecule type" value="Genomic_DNA"/>
</dbReference>
<gene>
    <name evidence="3" type="ORF">G3480_01500</name>
</gene>
<keyword evidence="4" id="KW-1185">Reference proteome</keyword>
<feature type="transmembrane region" description="Helical" evidence="2">
    <location>
        <begin position="102"/>
        <end position="123"/>
    </location>
</feature>
<dbReference type="PANTHER" id="PTHR34980:SF3">
    <property type="entry name" value="BLR8105 PROTEIN"/>
    <property type="match status" value="1"/>
</dbReference>
<keyword evidence="2" id="KW-1133">Transmembrane helix</keyword>
<accession>A0A6P1DSL1</accession>
<dbReference type="AlphaFoldDB" id="A0A6P1DSL1"/>
<feature type="transmembrane region" description="Helical" evidence="2">
    <location>
        <begin position="143"/>
        <end position="169"/>
    </location>
</feature>
<feature type="transmembrane region" description="Helical" evidence="2">
    <location>
        <begin position="72"/>
        <end position="90"/>
    </location>
</feature>
<name>A0A6P1DSL1_9GAMM</name>
<comment type="caution">
    <text evidence="3">The sequence shown here is derived from an EMBL/GenBank/DDBJ whole genome shotgun (WGS) entry which is preliminary data.</text>
</comment>
<proteinExistence type="predicted"/>
<dbReference type="PANTHER" id="PTHR34980">
    <property type="entry name" value="INNER MEMBRANE PROTEIN-RELATED-RELATED"/>
    <property type="match status" value="1"/>
</dbReference>
<organism evidence="3 4">
    <name type="scientific">Thiorhodococcus mannitoliphagus</name>
    <dbReference type="NCBI Taxonomy" id="329406"/>
    <lineage>
        <taxon>Bacteria</taxon>
        <taxon>Pseudomonadati</taxon>
        <taxon>Pseudomonadota</taxon>
        <taxon>Gammaproteobacteria</taxon>
        <taxon>Chromatiales</taxon>
        <taxon>Chromatiaceae</taxon>
        <taxon>Thiorhodococcus</taxon>
    </lineage>
</organism>
<protein>
    <submittedName>
        <fullName evidence="3">DUF805 domain-containing protein</fullName>
    </submittedName>
</protein>
<feature type="transmembrane region" description="Helical" evidence="2">
    <location>
        <begin position="39"/>
        <end position="60"/>
    </location>
</feature>
<evidence type="ECO:0000313" key="3">
    <source>
        <dbReference type="EMBL" id="NEX19002.1"/>
    </source>
</evidence>
<evidence type="ECO:0000256" key="1">
    <source>
        <dbReference type="SAM" id="MobiDB-lite"/>
    </source>
</evidence>
<dbReference type="GO" id="GO:0005886">
    <property type="term" value="C:plasma membrane"/>
    <property type="evidence" value="ECO:0007669"/>
    <property type="project" value="TreeGrafter"/>
</dbReference>
<keyword evidence="2" id="KW-0812">Transmembrane</keyword>
<dbReference type="Proteomes" id="UP000471640">
    <property type="component" value="Unassembled WGS sequence"/>
</dbReference>
<keyword evidence="2" id="KW-0472">Membrane</keyword>
<dbReference type="Pfam" id="PF05656">
    <property type="entry name" value="DUF805"/>
    <property type="match status" value="1"/>
</dbReference>
<feature type="compositionally biased region" description="Polar residues" evidence="1">
    <location>
        <begin position="15"/>
        <end position="28"/>
    </location>
</feature>
<evidence type="ECO:0000256" key="2">
    <source>
        <dbReference type="SAM" id="Phobius"/>
    </source>
</evidence>
<dbReference type="RefSeq" id="WP_164651882.1">
    <property type="nucleotide sequence ID" value="NZ_JAAIJR010000003.1"/>
</dbReference>